<evidence type="ECO:0000313" key="2">
    <source>
        <dbReference type="EMBL" id="KAL2868914.1"/>
    </source>
</evidence>
<dbReference type="PROSITE" id="PS50011">
    <property type="entry name" value="PROTEIN_KINASE_DOM"/>
    <property type="match status" value="1"/>
</dbReference>
<dbReference type="InterPro" id="IPR011009">
    <property type="entry name" value="Kinase-like_dom_sf"/>
</dbReference>
<dbReference type="RefSeq" id="XP_070887893.1">
    <property type="nucleotide sequence ID" value="XM_071031052.1"/>
</dbReference>
<dbReference type="Pfam" id="PF07714">
    <property type="entry name" value="PK_Tyr_Ser-Thr"/>
    <property type="match status" value="1"/>
</dbReference>
<organism evidence="2 3">
    <name type="scientific">Aspergillus lucknowensis</name>
    <dbReference type="NCBI Taxonomy" id="176173"/>
    <lineage>
        <taxon>Eukaryota</taxon>
        <taxon>Fungi</taxon>
        <taxon>Dikarya</taxon>
        <taxon>Ascomycota</taxon>
        <taxon>Pezizomycotina</taxon>
        <taxon>Eurotiomycetes</taxon>
        <taxon>Eurotiomycetidae</taxon>
        <taxon>Eurotiales</taxon>
        <taxon>Aspergillaceae</taxon>
        <taxon>Aspergillus</taxon>
        <taxon>Aspergillus subgen. Nidulantes</taxon>
    </lineage>
</organism>
<proteinExistence type="predicted"/>
<keyword evidence="3" id="KW-1185">Reference proteome</keyword>
<feature type="domain" description="Protein kinase" evidence="1">
    <location>
        <begin position="13"/>
        <end position="253"/>
    </location>
</feature>
<dbReference type="GeneID" id="98146124"/>
<dbReference type="SUPFAM" id="SSF56112">
    <property type="entry name" value="Protein kinase-like (PK-like)"/>
    <property type="match status" value="1"/>
</dbReference>
<dbReference type="InterPro" id="IPR000719">
    <property type="entry name" value="Prot_kinase_dom"/>
</dbReference>
<protein>
    <submittedName>
        <fullName evidence="2">Kinase-like protein</fullName>
    </submittedName>
</protein>
<dbReference type="InterPro" id="IPR050167">
    <property type="entry name" value="Ser_Thr_protein_kinase"/>
</dbReference>
<reference evidence="2 3" key="1">
    <citation type="submission" date="2024-07" db="EMBL/GenBank/DDBJ databases">
        <title>Section-level genome sequencing and comparative genomics of Aspergillus sections Usti and Cavernicolus.</title>
        <authorList>
            <consortium name="Lawrence Berkeley National Laboratory"/>
            <person name="Nybo J.L."/>
            <person name="Vesth T.C."/>
            <person name="Theobald S."/>
            <person name="Frisvad J.C."/>
            <person name="Larsen T.O."/>
            <person name="Kjaerboelling I."/>
            <person name="Rothschild-Mancinelli K."/>
            <person name="Lyhne E.K."/>
            <person name="Kogle M.E."/>
            <person name="Barry K."/>
            <person name="Clum A."/>
            <person name="Na H."/>
            <person name="Ledsgaard L."/>
            <person name="Lin J."/>
            <person name="Lipzen A."/>
            <person name="Kuo A."/>
            <person name="Riley R."/>
            <person name="Mondo S."/>
            <person name="Labutti K."/>
            <person name="Haridas S."/>
            <person name="Pangalinan J."/>
            <person name="Salamov A.A."/>
            <person name="Simmons B.A."/>
            <person name="Magnuson J.K."/>
            <person name="Chen J."/>
            <person name="Drula E."/>
            <person name="Henrissat B."/>
            <person name="Wiebenga A."/>
            <person name="Lubbers R.J."/>
            <person name="Gomes A.C."/>
            <person name="Macurrencykelacurrency M.R."/>
            <person name="Stajich J."/>
            <person name="Grigoriev I.V."/>
            <person name="Mortensen U.H."/>
            <person name="De Vries R.P."/>
            <person name="Baker S.E."/>
            <person name="Andersen M.R."/>
        </authorList>
    </citation>
    <scope>NUCLEOTIDE SEQUENCE [LARGE SCALE GENOMIC DNA]</scope>
    <source>
        <strain evidence="2 3">CBS 449.75</strain>
    </source>
</reference>
<dbReference type="EMBL" id="JBFXLQ010000012">
    <property type="protein sequence ID" value="KAL2868914.1"/>
    <property type="molecule type" value="Genomic_DNA"/>
</dbReference>
<comment type="caution">
    <text evidence="2">The sequence shown here is derived from an EMBL/GenBank/DDBJ whole genome shotgun (WGS) entry which is preliminary data.</text>
</comment>
<accession>A0ABR4LWP2</accession>
<evidence type="ECO:0000313" key="3">
    <source>
        <dbReference type="Proteomes" id="UP001610432"/>
    </source>
</evidence>
<gene>
    <name evidence="2" type="ORF">BJX67DRAFT_371214</name>
</gene>
<dbReference type="InterPro" id="IPR001245">
    <property type="entry name" value="Ser-Thr/Tyr_kinase_cat_dom"/>
</dbReference>
<sequence length="253" mass="28768">MPATPPPSHVSARDSLDFIAAGTVSVVYALNEDWVIKRSPKPNDSFALSAYDIEQKVYRRLGTHPRIAQCRAITDDGLELERGDCLRQILSSRQNKIESHTRLQWALEAAEGLQYIHEKGIIHADIGCHNLLIDRSGHIKFIDFAGSSLDGNEPLVCYEWCSYRPCAALDIKTDIFAFGSTLFEIETGNLPFHELQEGLSSWELMRAAEERFTARDYPDMDMMQLRHVITRCWNGEYESMVDVRGDIATCWQE</sequence>
<evidence type="ECO:0000259" key="1">
    <source>
        <dbReference type="PROSITE" id="PS50011"/>
    </source>
</evidence>
<dbReference type="Gene3D" id="1.10.510.10">
    <property type="entry name" value="Transferase(Phosphotransferase) domain 1"/>
    <property type="match status" value="1"/>
</dbReference>
<dbReference type="CDD" id="cd00180">
    <property type="entry name" value="PKc"/>
    <property type="match status" value="1"/>
</dbReference>
<dbReference type="PANTHER" id="PTHR23257">
    <property type="entry name" value="SERINE-THREONINE PROTEIN KINASE"/>
    <property type="match status" value="1"/>
</dbReference>
<dbReference type="Proteomes" id="UP001610432">
    <property type="component" value="Unassembled WGS sequence"/>
</dbReference>
<name>A0ABR4LWP2_9EURO</name>